<dbReference type="InterPro" id="IPR051454">
    <property type="entry name" value="RNA/ubiquinone_mod_enzymes"/>
</dbReference>
<dbReference type="EMBL" id="CP006916">
    <property type="protein sequence ID" value="AHB99442.1"/>
    <property type="molecule type" value="Genomic_DNA"/>
</dbReference>
<dbReference type="RefSeq" id="WP_011883832.1">
    <property type="nucleotide sequence ID" value="NC_023030.2"/>
</dbReference>
<dbReference type="AlphaFoldDB" id="A0A0F6CK20"/>
<dbReference type="Pfam" id="PF16325">
    <property type="entry name" value="Peptidase_U32_C"/>
    <property type="match status" value="1"/>
</dbReference>
<proteinExistence type="inferred from homology"/>
<dbReference type="GO" id="GO:0008233">
    <property type="term" value="F:peptidase activity"/>
    <property type="evidence" value="ECO:0007669"/>
    <property type="project" value="UniProtKB-KW"/>
</dbReference>
<feature type="domain" description="Peptidase family U32 C-terminal" evidence="4">
    <location>
        <begin position="322"/>
        <end position="393"/>
    </location>
</feature>
<keyword evidence="2" id="KW-0378">Hydrolase</keyword>
<evidence type="ECO:0000256" key="2">
    <source>
        <dbReference type="ARBA" id="ARBA00022801"/>
    </source>
</evidence>
<dbReference type="PROSITE" id="PS01276">
    <property type="entry name" value="PEPTIDASE_U32"/>
    <property type="match status" value="1"/>
</dbReference>
<comment type="similarity">
    <text evidence="3">Belongs to the peptidase U32 family.</text>
</comment>
<dbReference type="PANTHER" id="PTHR30217">
    <property type="entry name" value="PEPTIDASE U32 FAMILY"/>
    <property type="match status" value="1"/>
</dbReference>
<evidence type="ECO:0000313" key="6">
    <source>
        <dbReference type="Proteomes" id="UP000018735"/>
    </source>
</evidence>
<keyword evidence="1" id="KW-0645">Protease</keyword>
<dbReference type="PANTHER" id="PTHR30217:SF6">
    <property type="entry name" value="TRNA HYDROXYLATION PROTEIN P"/>
    <property type="match status" value="1"/>
</dbReference>
<gene>
    <name evidence="5" type="ORF">GCW_00690</name>
</gene>
<protein>
    <submittedName>
        <fullName evidence="5">Peptidase U32</fullName>
    </submittedName>
</protein>
<dbReference type="Gene3D" id="2.40.30.10">
    <property type="entry name" value="Translation factors"/>
    <property type="match status" value="1"/>
</dbReference>
<accession>A0A0F6CK20</accession>
<reference evidence="5 6" key="1">
    <citation type="journal article" date="2011" name="PLoS ONE">
        <title>Core proteome of the minimal cell: comparative proteomics of three mollicute species.</title>
        <authorList>
            <person name="Fisunov G.Y."/>
            <person name="Alexeev D.G."/>
            <person name="Bazaleev N.A."/>
            <person name="Ladygina V.G."/>
            <person name="Galyamina M.A."/>
            <person name="Kondratov I.G."/>
            <person name="Zhukova N.A."/>
            <person name="Serebryakova M.V."/>
            <person name="Demina I.A."/>
            <person name="Govorun V.M."/>
        </authorList>
    </citation>
    <scope>NUCLEOTIDE SEQUENCE [LARGE SCALE GENOMIC DNA]</scope>
    <source>
        <strain evidence="5 6">S6</strain>
    </source>
</reference>
<organism evidence="5 6">
    <name type="scientific">Mycoplasmoides gallisepticum S6</name>
    <dbReference type="NCBI Taxonomy" id="1006581"/>
    <lineage>
        <taxon>Bacteria</taxon>
        <taxon>Bacillati</taxon>
        <taxon>Mycoplasmatota</taxon>
        <taxon>Mycoplasmoidales</taxon>
        <taxon>Mycoplasmoidaceae</taxon>
        <taxon>Mycoplasmoides</taxon>
    </lineage>
</organism>
<dbReference type="Proteomes" id="UP000018735">
    <property type="component" value="Chromosome"/>
</dbReference>
<evidence type="ECO:0000259" key="4">
    <source>
        <dbReference type="Pfam" id="PF16325"/>
    </source>
</evidence>
<dbReference type="InterPro" id="IPR001539">
    <property type="entry name" value="Peptidase_U32"/>
</dbReference>
<sequence length="409" mass="46698">MKYELLAPAGDVQKAMFAIDYGADAVFLGAKAYSLRSSASNFFFKDIKQTVDYAHERNRKVYVAVNVVCHNPLVKGFAKFIANLEETGVDGLIVADPFIIDYTKKHHPNLDLHLSTQQSVTNSKSALFWKSNGLSRVVLAREVTMDELSLLMPKVKDKVEIEYFIHGAVCIAFSGRCMMSNNWSLRDANVGGCAQSCRWRYELKDDKQQHHSDSFTMSPKDMALIDEIKQLMELGVASFKVEGRMKSINYVATVIRSYRHAMDYYLANGFNTNKEDEKVILDQVKQDLKSAENRPTNKGFAHNQPGIDAMLYHEEERKISQTFAFIVDEIQDDGYIKVTCKNNFKKAQEYIIYGPNFKIDQVKITSLLNKNKEVVEVANDPMSTYYLKFDQNYDLIKNSIGHIKKTLDY</sequence>
<evidence type="ECO:0000256" key="1">
    <source>
        <dbReference type="ARBA" id="ARBA00022670"/>
    </source>
</evidence>
<evidence type="ECO:0000256" key="3">
    <source>
        <dbReference type="ARBA" id="ARBA00038374"/>
    </source>
</evidence>
<dbReference type="Pfam" id="PF01136">
    <property type="entry name" value="Peptidase_U32"/>
    <property type="match status" value="1"/>
</dbReference>
<evidence type="ECO:0000313" key="5">
    <source>
        <dbReference type="EMBL" id="AHB99442.1"/>
    </source>
</evidence>
<name>A0A0F6CK20_MYCGL</name>
<dbReference type="InterPro" id="IPR032525">
    <property type="entry name" value="Peptidase_U32_C"/>
</dbReference>
<dbReference type="KEGG" id="mgz:GCW_00690"/>
<dbReference type="HOGENOM" id="CLU_011540_0_2_14"/>
<dbReference type="eggNOG" id="COG0826">
    <property type="taxonomic scope" value="Bacteria"/>
</dbReference>
<dbReference type="GO" id="GO:0006508">
    <property type="term" value="P:proteolysis"/>
    <property type="evidence" value="ECO:0007669"/>
    <property type="project" value="UniProtKB-KW"/>
</dbReference>